<sequence length="191" mass="22415">MTVYIETARLKLRDWQEEDLLPLQQLNANRQVRQYFPSLLSYEKSRLDFEAMKTYLSKNEVGLFAVELKATKEWIGFIGVNYIPKTSDYPFDNLPFYEIGWRLSPEVWDNGIATEGAEAVLNYIKQRGVSEVYAIAARINRPSIRVMEKIGMSFYDEFEKRELSPHHVLKQQVRYHKPLYDDVAEAHKKSS</sequence>
<reference evidence="4" key="2">
    <citation type="submission" date="2018-06" db="EMBL/GenBank/DDBJ databases">
        <authorList>
            <consortium name="Pathogen Informatics"/>
            <person name="Doyle S."/>
        </authorList>
    </citation>
    <scope>NUCLEOTIDE SEQUENCE [LARGE SCALE GENOMIC DNA]</scope>
    <source>
        <strain evidence="4">NCTC12218</strain>
    </source>
</reference>
<evidence type="ECO:0000313" key="3">
    <source>
        <dbReference type="EMBL" id="NHA34584.1"/>
    </source>
</evidence>
<evidence type="ECO:0000313" key="4">
    <source>
        <dbReference type="EMBL" id="SUM90085.1"/>
    </source>
</evidence>
<name>A0A7Z7QRA5_STASC</name>
<dbReference type="GeneID" id="93790818"/>
<dbReference type="Gene3D" id="3.40.630.30">
    <property type="match status" value="1"/>
</dbReference>
<keyword evidence="6" id="KW-1185">Reference proteome</keyword>
<dbReference type="Proteomes" id="UP000572988">
    <property type="component" value="Unassembled WGS sequence"/>
</dbReference>
<dbReference type="Proteomes" id="UP000264146">
    <property type="component" value="Chromosome"/>
</dbReference>
<dbReference type="InterPro" id="IPR051531">
    <property type="entry name" value="N-acetyltransferase"/>
</dbReference>
<evidence type="ECO:0000313" key="5">
    <source>
        <dbReference type="Proteomes" id="UP000264146"/>
    </source>
</evidence>
<dbReference type="RefSeq" id="WP_016424437.1">
    <property type="nucleotide sequence ID" value="NZ_CABKRV010000001.1"/>
</dbReference>
<evidence type="ECO:0000313" key="6">
    <source>
        <dbReference type="Proteomes" id="UP000572988"/>
    </source>
</evidence>
<dbReference type="EMBL" id="POVK01000028">
    <property type="protein sequence ID" value="NHA34584.1"/>
    <property type="molecule type" value="Genomic_DNA"/>
</dbReference>
<evidence type="ECO:0000313" key="2">
    <source>
        <dbReference type="EMBL" id="CAD7360500.1"/>
    </source>
</evidence>
<dbReference type="SUPFAM" id="SSF55729">
    <property type="entry name" value="Acyl-CoA N-acyltransferases (Nat)"/>
    <property type="match status" value="1"/>
</dbReference>
<keyword evidence="4" id="KW-0808">Transferase</keyword>
<accession>A0A7Z7QRA5</accession>
<dbReference type="GO" id="GO:0016747">
    <property type="term" value="F:acyltransferase activity, transferring groups other than amino-acyl groups"/>
    <property type="evidence" value="ECO:0007669"/>
    <property type="project" value="InterPro"/>
</dbReference>
<dbReference type="PROSITE" id="PS51186">
    <property type="entry name" value="GNAT"/>
    <property type="match status" value="1"/>
</dbReference>
<dbReference type="Pfam" id="PF13302">
    <property type="entry name" value="Acetyltransf_3"/>
    <property type="match status" value="1"/>
</dbReference>
<gene>
    <name evidence="3" type="ORF">C1O36_08670</name>
    <name evidence="4" type="ORF">NCTC12218_02176</name>
</gene>
<dbReference type="PANTHER" id="PTHR43792:SF1">
    <property type="entry name" value="N-ACETYLTRANSFERASE DOMAIN-CONTAINING PROTEIN"/>
    <property type="match status" value="1"/>
</dbReference>
<organism evidence="4">
    <name type="scientific">Staphylococcus schleiferi</name>
    <dbReference type="NCBI Taxonomy" id="1295"/>
    <lineage>
        <taxon>Bacteria</taxon>
        <taxon>Bacillati</taxon>
        <taxon>Bacillota</taxon>
        <taxon>Bacilli</taxon>
        <taxon>Bacillales</taxon>
        <taxon>Staphylococcaceae</taxon>
        <taxon>Staphylococcus</taxon>
    </lineage>
</organism>
<dbReference type="PANTHER" id="PTHR43792">
    <property type="entry name" value="GNAT FAMILY, PUTATIVE (AFU_ORTHOLOGUE AFUA_3G00765)-RELATED-RELATED"/>
    <property type="match status" value="1"/>
</dbReference>
<dbReference type="AlphaFoldDB" id="A0A7Z7QRA5"/>
<dbReference type="InterPro" id="IPR016181">
    <property type="entry name" value="Acyl_CoA_acyltransferase"/>
</dbReference>
<proteinExistence type="predicted"/>
<feature type="domain" description="N-acetyltransferase" evidence="1">
    <location>
        <begin position="10"/>
        <end position="180"/>
    </location>
</feature>
<protein>
    <submittedName>
        <fullName evidence="4">GNAT family acetyltransferase</fullName>
    </submittedName>
    <submittedName>
        <fullName evidence="3">N-acetyltransferase</fullName>
    </submittedName>
</protein>
<reference evidence="3 6" key="1">
    <citation type="submission" date="2018-01" db="EMBL/GenBank/DDBJ databases">
        <title>Complete genome sequence of Staphylococcus Scheliferi isolated from human.</title>
        <authorList>
            <person name="Abouelkhair M.A."/>
            <person name="Bemis D.A."/>
            <person name="Kania S.A."/>
        </authorList>
    </citation>
    <scope>NUCLEOTIDE SEQUENCE [LARGE SCALE GENOMIC DNA]</scope>
    <source>
        <strain evidence="3 6">ATCC 43808</strain>
    </source>
</reference>
<dbReference type="EMBL" id="UHEF01000001">
    <property type="protein sequence ID" value="SUM90085.1"/>
    <property type="molecule type" value="Genomic_DNA"/>
</dbReference>
<evidence type="ECO:0000259" key="1">
    <source>
        <dbReference type="PROSITE" id="PS51186"/>
    </source>
</evidence>
<reference evidence="2 5" key="3">
    <citation type="submission" date="2020-11" db="EMBL/GenBank/DDBJ databases">
        <authorList>
            <consortium name="Pathogen Informatics"/>
        </authorList>
    </citation>
    <scope>NUCLEOTIDE SEQUENCE [LARGE SCALE GENOMIC DNA]</scope>
    <source>
        <strain evidence="2 5">NCTC12218</strain>
    </source>
</reference>
<dbReference type="EMBL" id="LR962863">
    <property type="protein sequence ID" value="CAD7360500.1"/>
    <property type="molecule type" value="Genomic_DNA"/>
</dbReference>
<dbReference type="InterPro" id="IPR000182">
    <property type="entry name" value="GNAT_dom"/>
</dbReference>